<feature type="domain" description="ENPP1-3/EXOG-like endonuclease/phosphodiesterase" evidence="3">
    <location>
        <begin position="68"/>
        <end position="276"/>
    </location>
</feature>
<feature type="non-terminal residue" evidence="5">
    <location>
        <position position="408"/>
    </location>
</feature>
<proteinExistence type="predicted"/>
<sequence length="408" mass="46399">MGFVCGLFLLLTLPALALTEVVASFSVCPDFFWKDQNGRPVTPTIFTEVDPQRGHDRYQKICQRYSNHYQFATLYDTTSKIPVYSAYNFTSIQKCSRKSNWFIEPKLDDNNGDPNMKNEKDVQNLGANQAINNDYVKSGYDKGHLYPVSQADDQCTAYSTFTLTNAAPQHPHSNRGVWNQMERAVLNYMTTNCQLDNNKIAYIMTGTVPSNPSSLMNRRVNIPAYYWNAFCCFDKKSKKWMSKAHVGPNDSSGTLQELCLVNLETKLAQDYEVAADVTTNHPAVRTPTTNAQIKAIQKYCERKQGEKVFFWSSVQGLPACFITHNTAVMSVNSSHLHCHSCDQHRHQGDENTTRSLQRDYTLAQYLVRVKEPKQTDPEQPLLLSLTDRAGLANNPSPRQRVHHPRLRL</sequence>
<protein>
    <submittedName>
        <fullName evidence="5">ENDD1 protein</fullName>
    </submittedName>
</protein>
<dbReference type="EMBL" id="JAAWVQ010121637">
    <property type="protein sequence ID" value="MBN3282893.1"/>
    <property type="molecule type" value="Genomic_DNA"/>
</dbReference>
<feature type="non-terminal residue" evidence="5">
    <location>
        <position position="1"/>
    </location>
</feature>
<dbReference type="Proteomes" id="UP001166093">
    <property type="component" value="Unassembled WGS sequence"/>
</dbReference>
<dbReference type="SMART" id="SM00477">
    <property type="entry name" value="NUC"/>
    <property type="match status" value="1"/>
</dbReference>
<dbReference type="Gene3D" id="3.40.570.10">
    <property type="entry name" value="Extracellular Endonuclease, subunit A"/>
    <property type="match status" value="1"/>
</dbReference>
<dbReference type="Pfam" id="PF01223">
    <property type="entry name" value="Endonuclease_NS"/>
    <property type="match status" value="1"/>
</dbReference>
<feature type="compositionally biased region" description="Basic residues" evidence="1">
    <location>
        <begin position="399"/>
        <end position="408"/>
    </location>
</feature>
<feature type="domain" description="DNA/RNA non-specific endonuclease/pyrophosphatase/phosphodiesterase" evidence="4">
    <location>
        <begin position="67"/>
        <end position="280"/>
    </location>
</feature>
<evidence type="ECO:0000313" key="5">
    <source>
        <dbReference type="EMBL" id="MBN3282893.1"/>
    </source>
</evidence>
<dbReference type="SMART" id="SM00892">
    <property type="entry name" value="Endonuclease_NS"/>
    <property type="match status" value="1"/>
</dbReference>
<dbReference type="PANTHER" id="PTHR21472">
    <property type="entry name" value="ENDONUCLEASE DOMAIN-CONTAINING 1 PROTEIN ENDOD1"/>
    <property type="match status" value="1"/>
</dbReference>
<feature type="chain" id="PRO_5047250842" evidence="2">
    <location>
        <begin position="20"/>
        <end position="408"/>
    </location>
</feature>
<evidence type="ECO:0000259" key="3">
    <source>
        <dbReference type="SMART" id="SM00477"/>
    </source>
</evidence>
<reference evidence="5" key="1">
    <citation type="journal article" date="2021" name="Cell">
        <title>Tracing the genetic footprints of vertebrate landing in non-teleost ray-finned fishes.</title>
        <authorList>
            <person name="Bi X."/>
            <person name="Wang K."/>
            <person name="Yang L."/>
            <person name="Pan H."/>
            <person name="Jiang H."/>
            <person name="Wei Q."/>
            <person name="Fang M."/>
            <person name="Yu H."/>
            <person name="Zhu C."/>
            <person name="Cai Y."/>
            <person name="He Y."/>
            <person name="Gan X."/>
            <person name="Zeng H."/>
            <person name="Yu D."/>
            <person name="Zhu Y."/>
            <person name="Jiang H."/>
            <person name="Qiu Q."/>
            <person name="Yang H."/>
            <person name="Zhang Y.E."/>
            <person name="Wang W."/>
            <person name="Zhu M."/>
            <person name="He S."/>
            <person name="Zhang G."/>
        </authorList>
    </citation>
    <scope>NUCLEOTIDE SEQUENCE</scope>
    <source>
        <strain evidence="5">Pddl_001</strain>
    </source>
</reference>
<dbReference type="SUPFAM" id="SSF54060">
    <property type="entry name" value="His-Me finger endonucleases"/>
    <property type="match status" value="1"/>
</dbReference>
<evidence type="ECO:0000256" key="2">
    <source>
        <dbReference type="SAM" id="SignalP"/>
    </source>
</evidence>
<dbReference type="InterPro" id="IPR001604">
    <property type="entry name" value="Endo_G_ENPP1-like_dom"/>
</dbReference>
<evidence type="ECO:0000259" key="4">
    <source>
        <dbReference type="SMART" id="SM00892"/>
    </source>
</evidence>
<evidence type="ECO:0000313" key="6">
    <source>
        <dbReference type="Proteomes" id="UP001166093"/>
    </source>
</evidence>
<accession>A0ABS2Y8B0</accession>
<comment type="caution">
    <text evidence="5">The sequence shown here is derived from an EMBL/GenBank/DDBJ whole genome shotgun (WGS) entry which is preliminary data.</text>
</comment>
<keyword evidence="2" id="KW-0732">Signal</keyword>
<dbReference type="InterPro" id="IPR039015">
    <property type="entry name" value="ENDOD1"/>
</dbReference>
<dbReference type="InterPro" id="IPR044925">
    <property type="entry name" value="His-Me_finger_sf"/>
</dbReference>
<feature type="signal peptide" evidence="2">
    <location>
        <begin position="1"/>
        <end position="19"/>
    </location>
</feature>
<keyword evidence="6" id="KW-1185">Reference proteome</keyword>
<organism evidence="5 6">
    <name type="scientific">Polyodon spathula</name>
    <name type="common">North American paddlefish</name>
    <name type="synonym">Squalus spathula</name>
    <dbReference type="NCBI Taxonomy" id="7913"/>
    <lineage>
        <taxon>Eukaryota</taxon>
        <taxon>Metazoa</taxon>
        <taxon>Chordata</taxon>
        <taxon>Craniata</taxon>
        <taxon>Vertebrata</taxon>
        <taxon>Euteleostomi</taxon>
        <taxon>Actinopterygii</taxon>
        <taxon>Chondrostei</taxon>
        <taxon>Acipenseriformes</taxon>
        <taxon>Polyodontidae</taxon>
        <taxon>Polyodon</taxon>
    </lineage>
</organism>
<feature type="region of interest" description="Disordered" evidence="1">
    <location>
        <begin position="388"/>
        <end position="408"/>
    </location>
</feature>
<dbReference type="InterPro" id="IPR044929">
    <property type="entry name" value="DNA/RNA_non-sp_Endonuclease_sf"/>
</dbReference>
<dbReference type="PANTHER" id="PTHR21472:SF30">
    <property type="entry name" value="ENDONUCLEASE DOMAIN-CONTAINING 1 PROTEIN-RELATED"/>
    <property type="match status" value="1"/>
</dbReference>
<gene>
    <name evidence="5" type="primary">Endod1_0</name>
    <name evidence="5" type="ORF">GTO93_0012500</name>
</gene>
<name>A0ABS2Y8B0_POLSP</name>
<evidence type="ECO:0000256" key="1">
    <source>
        <dbReference type="SAM" id="MobiDB-lite"/>
    </source>
</evidence>
<dbReference type="InterPro" id="IPR020821">
    <property type="entry name" value="ENPP1-3/EXOG-like_nuc-like"/>
</dbReference>